<dbReference type="Pfam" id="PF14039">
    <property type="entry name" value="YusW"/>
    <property type="match status" value="1"/>
</dbReference>
<dbReference type="RefSeq" id="WP_067206527.1">
    <property type="nucleotide sequence ID" value="NZ_CP014616.1"/>
</dbReference>
<evidence type="ECO:0000256" key="1">
    <source>
        <dbReference type="SAM" id="SignalP"/>
    </source>
</evidence>
<proteinExistence type="predicted"/>
<dbReference type="PROSITE" id="PS51257">
    <property type="entry name" value="PROKAR_LIPOPROTEIN"/>
    <property type="match status" value="1"/>
</dbReference>
<keyword evidence="1" id="KW-0732">Signal</keyword>
<name>A0ABV2KAI0_SPOPS</name>
<sequence>MNTKKLSLYATALLSTALVLGACTDKEIVKNAPTNEEIQSEFGFRSFDLDIDTVKKRDAIEASFDLDMSETEAEYKNKLNNIKLSGDKAYSELQPIFKELGLTTDMSREEVIEKVSKAFGAEDYAEFDLEIEFTDGSEQEFSDMK</sequence>
<gene>
    <name evidence="2" type="ORF">ABIC55_003189</name>
</gene>
<evidence type="ECO:0000313" key="2">
    <source>
        <dbReference type="EMBL" id="MET3658092.1"/>
    </source>
</evidence>
<dbReference type="Proteomes" id="UP001549104">
    <property type="component" value="Unassembled WGS sequence"/>
</dbReference>
<comment type="caution">
    <text evidence="2">The sequence shown here is derived from an EMBL/GenBank/DDBJ whole genome shotgun (WGS) entry which is preliminary data.</text>
</comment>
<dbReference type="InterPro" id="IPR025623">
    <property type="entry name" value="YusW"/>
</dbReference>
<dbReference type="EMBL" id="JBEPME010000004">
    <property type="protein sequence ID" value="MET3658092.1"/>
    <property type="molecule type" value="Genomic_DNA"/>
</dbReference>
<organism evidence="2 3">
    <name type="scientific">Sporosarcina psychrophila</name>
    <name type="common">Bacillus psychrophilus</name>
    <dbReference type="NCBI Taxonomy" id="1476"/>
    <lineage>
        <taxon>Bacteria</taxon>
        <taxon>Bacillati</taxon>
        <taxon>Bacillota</taxon>
        <taxon>Bacilli</taxon>
        <taxon>Bacillales</taxon>
        <taxon>Caryophanaceae</taxon>
        <taxon>Sporosarcina</taxon>
    </lineage>
</organism>
<keyword evidence="3" id="KW-1185">Reference proteome</keyword>
<evidence type="ECO:0000313" key="3">
    <source>
        <dbReference type="Proteomes" id="UP001549104"/>
    </source>
</evidence>
<reference evidence="2 3" key="1">
    <citation type="submission" date="2024-06" db="EMBL/GenBank/DDBJ databases">
        <title>Sorghum-associated microbial communities from plants grown in Nebraska, USA.</title>
        <authorList>
            <person name="Schachtman D."/>
        </authorList>
    </citation>
    <scope>NUCLEOTIDE SEQUENCE [LARGE SCALE GENOMIC DNA]</scope>
    <source>
        <strain evidence="2 3">1288</strain>
    </source>
</reference>
<protein>
    <recommendedName>
        <fullName evidence="4">Lipoprotein</fullName>
    </recommendedName>
</protein>
<evidence type="ECO:0008006" key="4">
    <source>
        <dbReference type="Google" id="ProtNLM"/>
    </source>
</evidence>
<accession>A0ABV2KAI0</accession>
<feature type="chain" id="PRO_5045611039" description="Lipoprotein" evidence="1">
    <location>
        <begin position="22"/>
        <end position="145"/>
    </location>
</feature>
<feature type="signal peptide" evidence="1">
    <location>
        <begin position="1"/>
        <end position="21"/>
    </location>
</feature>